<reference evidence="7" key="3">
    <citation type="submission" date="2025-08" db="UniProtKB">
        <authorList>
            <consortium name="Ensembl"/>
        </authorList>
    </citation>
    <scope>IDENTIFICATION</scope>
    <source>
        <strain evidence="7">JP 163 A</strain>
    </source>
</reference>
<dbReference type="PANTHER" id="PTHR46481">
    <property type="entry name" value="ZINC FINGER BED DOMAIN-CONTAINING PROTEIN 4"/>
    <property type="match status" value="1"/>
</dbReference>
<evidence type="ECO:0000313" key="8">
    <source>
        <dbReference type="Proteomes" id="UP000002852"/>
    </source>
</evidence>
<keyword evidence="3" id="KW-0863">Zinc-finger</keyword>
<dbReference type="GO" id="GO:0046983">
    <property type="term" value="F:protein dimerization activity"/>
    <property type="evidence" value="ECO:0007669"/>
    <property type="project" value="InterPro"/>
</dbReference>
<dbReference type="InterPro" id="IPR012337">
    <property type="entry name" value="RNaseH-like_sf"/>
</dbReference>
<dbReference type="AlphaFoldDB" id="A0A3B5QWW9"/>
<evidence type="ECO:0000313" key="7">
    <source>
        <dbReference type="Ensembl" id="ENSXMAP00000035694.1"/>
    </source>
</evidence>
<dbReference type="InParanoid" id="A0A3B5QWW9"/>
<keyword evidence="2" id="KW-0479">Metal-binding</keyword>
<dbReference type="SUPFAM" id="SSF53098">
    <property type="entry name" value="Ribonuclease H-like"/>
    <property type="match status" value="1"/>
</dbReference>
<evidence type="ECO:0000256" key="2">
    <source>
        <dbReference type="ARBA" id="ARBA00022723"/>
    </source>
</evidence>
<keyword evidence="8" id="KW-1185">Reference proteome</keyword>
<accession>A0A3B5QWW9</accession>
<dbReference type="GeneTree" id="ENSGT00940000161131"/>
<name>A0A3B5QWW9_XIPMA</name>
<dbReference type="GO" id="GO:0008270">
    <property type="term" value="F:zinc ion binding"/>
    <property type="evidence" value="ECO:0007669"/>
    <property type="project" value="UniProtKB-KW"/>
</dbReference>
<dbReference type="InterPro" id="IPR008906">
    <property type="entry name" value="HATC_C_dom"/>
</dbReference>
<dbReference type="Pfam" id="PF05699">
    <property type="entry name" value="Dimer_Tnp_hAT"/>
    <property type="match status" value="1"/>
</dbReference>
<proteinExistence type="predicted"/>
<dbReference type="InterPro" id="IPR052035">
    <property type="entry name" value="ZnF_BED_domain_contain"/>
</dbReference>
<sequence>MKGITANEWSSFFNSSETSTASSSPAPSQTDIQLMTHSCPVTPQFYLIPQSWTFLLLCLTSTKSGAAAAPLPPHPSYLSQETAGQQSDVTQPTISLFTQKVQLYSPQSPRQQAISEAIVQDLIIGCCLPLSLVENGHFKHFLEVLDSKYTPISRKTVSERRIPELVRKVKETVLEKLKTQSSVSLTTDLWSDRRLRSFLGVTAHVCYKSKDCYALETYLLDCRRFTGRHTGEHIASAFEEITEEYGIRDKISYIITDNAPNMKCAFKVHMPQQQSDDSESEEDNLDDEHLWEDINSEEDIDLPWSSGERLSCFAHSLQLVVHDGMKEVKTISRTIAKTSKFATLLHSSSQFKDKFEAAFGTNKSVPAANTTRWNSTFKQVQALTTLEHKSLSEMCNKDYEDVVFSAREWNQLKELCIVLSPFAEATELTQGERSVTISMVVPTVLDLNTHLLKMEETRMQCRPLVRALQHGREEPFNHDVYFFAAMLDPQFGLSWVDLDVTNGAKCPRLLSRYKAHKKHSSSVQNSSIATQLNRYFNDIRDCDSDNALAFWGENQSKYPQLHNLALKVLSVPASSAPVERVFSRGGIVMRPHRARLGAKMLQSLIFLKCNETLL</sequence>
<evidence type="ECO:0000256" key="1">
    <source>
        <dbReference type="ARBA" id="ARBA00004123"/>
    </source>
</evidence>
<dbReference type="Proteomes" id="UP000002852">
    <property type="component" value="Unassembled WGS sequence"/>
</dbReference>
<reference evidence="8" key="2">
    <citation type="journal article" date="2013" name="Nat. Genet.">
        <title>The genome of the platyfish, Xiphophorus maculatus, provides insights into evolutionary adaptation and several complex traits.</title>
        <authorList>
            <person name="Schartl M."/>
            <person name="Walter R.B."/>
            <person name="Shen Y."/>
            <person name="Garcia T."/>
            <person name="Catchen J."/>
            <person name="Amores A."/>
            <person name="Braasch I."/>
            <person name="Chalopin D."/>
            <person name="Volff J.N."/>
            <person name="Lesch K.P."/>
            <person name="Bisazza A."/>
            <person name="Minx P."/>
            <person name="Hillier L."/>
            <person name="Wilson R.K."/>
            <person name="Fuerstenberg S."/>
            <person name="Boore J."/>
            <person name="Searle S."/>
            <person name="Postlethwait J.H."/>
            <person name="Warren W.C."/>
        </authorList>
    </citation>
    <scope>NUCLEOTIDE SEQUENCE [LARGE SCALE GENOMIC DNA]</scope>
    <source>
        <strain evidence="8">JP 163 A</strain>
    </source>
</reference>
<evidence type="ECO:0000256" key="3">
    <source>
        <dbReference type="ARBA" id="ARBA00022771"/>
    </source>
</evidence>
<reference evidence="7" key="4">
    <citation type="submission" date="2025-09" db="UniProtKB">
        <authorList>
            <consortium name="Ensembl"/>
        </authorList>
    </citation>
    <scope>IDENTIFICATION</scope>
    <source>
        <strain evidence="7">JP 163 A</strain>
    </source>
</reference>
<evidence type="ECO:0000256" key="4">
    <source>
        <dbReference type="ARBA" id="ARBA00022833"/>
    </source>
</evidence>
<protein>
    <submittedName>
        <fullName evidence="7">Uncharacterized LOC111606838</fullName>
    </submittedName>
</protein>
<feature type="domain" description="HAT C-terminal dimerisation" evidence="6">
    <location>
        <begin position="532"/>
        <end position="608"/>
    </location>
</feature>
<keyword evidence="4" id="KW-0862">Zinc</keyword>
<keyword evidence="5" id="KW-0539">Nucleus</keyword>
<dbReference type="PANTHER" id="PTHR46481:SF10">
    <property type="entry name" value="ZINC FINGER BED DOMAIN-CONTAINING PROTEIN 39"/>
    <property type="match status" value="1"/>
</dbReference>
<evidence type="ECO:0000256" key="5">
    <source>
        <dbReference type="ARBA" id="ARBA00023242"/>
    </source>
</evidence>
<evidence type="ECO:0000259" key="6">
    <source>
        <dbReference type="Pfam" id="PF05699"/>
    </source>
</evidence>
<dbReference type="Ensembl" id="ENSXMAT00000024854.1">
    <property type="protein sequence ID" value="ENSXMAP00000035694.1"/>
    <property type="gene ID" value="ENSXMAG00000026426.1"/>
</dbReference>
<organism evidence="7 8">
    <name type="scientific">Xiphophorus maculatus</name>
    <name type="common">Southern platyfish</name>
    <name type="synonym">Platypoecilus maculatus</name>
    <dbReference type="NCBI Taxonomy" id="8083"/>
    <lineage>
        <taxon>Eukaryota</taxon>
        <taxon>Metazoa</taxon>
        <taxon>Chordata</taxon>
        <taxon>Craniata</taxon>
        <taxon>Vertebrata</taxon>
        <taxon>Euteleostomi</taxon>
        <taxon>Actinopterygii</taxon>
        <taxon>Neopterygii</taxon>
        <taxon>Teleostei</taxon>
        <taxon>Neoteleostei</taxon>
        <taxon>Acanthomorphata</taxon>
        <taxon>Ovalentaria</taxon>
        <taxon>Atherinomorphae</taxon>
        <taxon>Cyprinodontiformes</taxon>
        <taxon>Poeciliidae</taxon>
        <taxon>Poeciliinae</taxon>
        <taxon>Xiphophorus</taxon>
    </lineage>
</organism>
<dbReference type="GO" id="GO:0005634">
    <property type="term" value="C:nucleus"/>
    <property type="evidence" value="ECO:0007669"/>
    <property type="project" value="UniProtKB-SubCell"/>
</dbReference>
<reference evidence="8" key="1">
    <citation type="submission" date="2012-01" db="EMBL/GenBank/DDBJ databases">
        <authorList>
            <person name="Walter R."/>
            <person name="Schartl M."/>
            <person name="Warren W."/>
        </authorList>
    </citation>
    <scope>NUCLEOTIDE SEQUENCE [LARGE SCALE GENOMIC DNA]</scope>
    <source>
        <strain evidence="8">JP 163 A</strain>
    </source>
</reference>
<comment type="subcellular location">
    <subcellularLocation>
        <location evidence="1">Nucleus</location>
    </subcellularLocation>
</comment>